<evidence type="ECO:0000256" key="9">
    <source>
        <dbReference type="ARBA" id="ARBA00023288"/>
    </source>
</evidence>
<reference evidence="11 13" key="2">
    <citation type="journal article" date="2013" name="Nature">
        <title>Insights into bilaterian evolution from three spiralian genomes.</title>
        <authorList>
            <person name="Simakov O."/>
            <person name="Marletaz F."/>
            <person name="Cho S.J."/>
            <person name="Edsinger-Gonzales E."/>
            <person name="Havlak P."/>
            <person name="Hellsten U."/>
            <person name="Kuo D.H."/>
            <person name="Larsson T."/>
            <person name="Lv J."/>
            <person name="Arendt D."/>
            <person name="Savage R."/>
            <person name="Osoegawa K."/>
            <person name="de Jong P."/>
            <person name="Grimwood J."/>
            <person name="Chapman J.A."/>
            <person name="Shapiro H."/>
            <person name="Aerts A."/>
            <person name="Otillar R.P."/>
            <person name="Terry A.Y."/>
            <person name="Boore J.L."/>
            <person name="Grigoriev I.V."/>
            <person name="Lindberg D.R."/>
            <person name="Seaver E.C."/>
            <person name="Weisblat D.A."/>
            <person name="Putnam N.H."/>
            <person name="Rokhsar D.S."/>
        </authorList>
    </citation>
    <scope>NUCLEOTIDE SEQUENCE</scope>
</reference>
<dbReference type="eggNOG" id="KOG3913">
    <property type="taxonomic scope" value="Eukaryota"/>
</dbReference>
<evidence type="ECO:0000256" key="1">
    <source>
        <dbReference type="ARBA" id="ARBA00004498"/>
    </source>
</evidence>
<dbReference type="STRING" id="6412.T1FM65"/>
<dbReference type="Gene3D" id="3.30.2460.20">
    <property type="match status" value="1"/>
</dbReference>
<comment type="similarity">
    <text evidence="2 10">Belongs to the Wnt family.</text>
</comment>
<evidence type="ECO:0000256" key="7">
    <source>
        <dbReference type="ARBA" id="ARBA00023157"/>
    </source>
</evidence>
<dbReference type="EnsemblMetazoa" id="HelroT184933">
    <property type="protein sequence ID" value="HelroP184933"/>
    <property type="gene ID" value="HelroG184933"/>
</dbReference>
<proteinExistence type="inferred from homology"/>
<evidence type="ECO:0000313" key="12">
    <source>
        <dbReference type="EnsemblMetazoa" id="HelroP184933"/>
    </source>
</evidence>
<protein>
    <recommendedName>
        <fullName evidence="10">Protein Wnt</fullName>
    </recommendedName>
</protein>
<dbReference type="EMBL" id="KB096324">
    <property type="protein sequence ID" value="ESO06489.1"/>
    <property type="molecule type" value="Genomic_DNA"/>
</dbReference>
<dbReference type="OMA" id="CKECMEL"/>
<dbReference type="InParanoid" id="T1FM65"/>
<evidence type="ECO:0000256" key="2">
    <source>
        <dbReference type="ARBA" id="ARBA00005683"/>
    </source>
</evidence>
<dbReference type="Pfam" id="PF00110">
    <property type="entry name" value="wnt"/>
    <property type="match status" value="1"/>
</dbReference>
<dbReference type="PANTHER" id="PTHR12027:SF112">
    <property type="entry name" value="PROTEIN WNT-2"/>
    <property type="match status" value="1"/>
</dbReference>
<dbReference type="GO" id="GO:0005125">
    <property type="term" value="F:cytokine activity"/>
    <property type="evidence" value="ECO:0000318"/>
    <property type="project" value="GO_Central"/>
</dbReference>
<keyword evidence="5" id="KW-0272">Extracellular matrix</keyword>
<evidence type="ECO:0000256" key="6">
    <source>
        <dbReference type="ARBA" id="ARBA00022687"/>
    </source>
</evidence>
<dbReference type="CTD" id="20209914"/>
<evidence type="ECO:0000256" key="10">
    <source>
        <dbReference type="RuleBase" id="RU003500"/>
    </source>
</evidence>
<dbReference type="GO" id="GO:0046330">
    <property type="term" value="P:positive regulation of JNK cascade"/>
    <property type="evidence" value="ECO:0000318"/>
    <property type="project" value="GO_Central"/>
</dbReference>
<reference evidence="12" key="3">
    <citation type="submission" date="2015-06" db="UniProtKB">
        <authorList>
            <consortium name="EnsemblMetazoa"/>
        </authorList>
    </citation>
    <scope>IDENTIFICATION</scope>
</reference>
<dbReference type="GO" id="GO:0005109">
    <property type="term" value="F:frizzled binding"/>
    <property type="evidence" value="ECO:0000318"/>
    <property type="project" value="GO_Central"/>
</dbReference>
<dbReference type="GO" id="GO:0045165">
    <property type="term" value="P:cell fate commitment"/>
    <property type="evidence" value="ECO:0000318"/>
    <property type="project" value="GO_Central"/>
</dbReference>
<dbReference type="GeneID" id="20209914"/>
<accession>T1FM65</accession>
<organism evidence="12 13">
    <name type="scientific">Helobdella robusta</name>
    <name type="common">Californian leech</name>
    <dbReference type="NCBI Taxonomy" id="6412"/>
    <lineage>
        <taxon>Eukaryota</taxon>
        <taxon>Metazoa</taxon>
        <taxon>Spiralia</taxon>
        <taxon>Lophotrochozoa</taxon>
        <taxon>Annelida</taxon>
        <taxon>Clitellata</taxon>
        <taxon>Hirudinea</taxon>
        <taxon>Rhynchobdellida</taxon>
        <taxon>Glossiphoniidae</taxon>
        <taxon>Helobdella</taxon>
    </lineage>
</organism>
<dbReference type="CDD" id="cd19339">
    <property type="entry name" value="Wnt_Wnt7"/>
    <property type="match status" value="1"/>
</dbReference>
<evidence type="ECO:0000313" key="11">
    <source>
        <dbReference type="EMBL" id="ESO06489.1"/>
    </source>
</evidence>
<keyword evidence="6 10" id="KW-0879">Wnt signaling pathway</keyword>
<evidence type="ECO:0000313" key="13">
    <source>
        <dbReference type="Proteomes" id="UP000015101"/>
    </source>
</evidence>
<dbReference type="OrthoDB" id="5945655at2759"/>
<dbReference type="InterPro" id="IPR043158">
    <property type="entry name" value="Wnt_C"/>
</dbReference>
<dbReference type="GO" id="GO:0030182">
    <property type="term" value="P:neuron differentiation"/>
    <property type="evidence" value="ECO:0000318"/>
    <property type="project" value="GO_Central"/>
</dbReference>
<dbReference type="InterPro" id="IPR005817">
    <property type="entry name" value="Wnt"/>
</dbReference>
<keyword evidence="9" id="KW-0449">Lipoprotein</keyword>
<dbReference type="FunFam" id="3.30.2460.20:FF:000001">
    <property type="entry name" value="Wnt homolog"/>
    <property type="match status" value="1"/>
</dbReference>
<dbReference type="SMART" id="SM00097">
    <property type="entry name" value="WNT1"/>
    <property type="match status" value="1"/>
</dbReference>
<dbReference type="PRINTS" id="PR01349">
    <property type="entry name" value="WNTPROTEIN"/>
</dbReference>
<dbReference type="FunCoup" id="T1FM65">
    <property type="interactions" value="6"/>
</dbReference>
<sequence length="387" mass="43407">MYREMKITPKDHTLKIYLNCKFHSVLTNKHDKSSSNPPIKIPSYQLHTTSLVLILSQLFLISSVHCSGVYSLDASVLCNKVPGLVPEQRRLCRAYPEAMAVVGEGAELGIEECRQQFSSRRWNCSSSENEPPLMFMTNIASKESAFVSAARSAGIAYAITRACSRSDLAGCACDKSVSKSDWEWNGCSANVNYGIKFCENFLDAREKYSDNSQSLMNLHNNRAGRKVLRSSMKRNCKCSGVSGSCSVKTCWTSLPLMKTIGSKLMKTYERARQVEAIRGQRSLSAVMLKLKRSASKTEKKPSYRELVYLAESPDYCKKNRTIGVLGTKGRQCDRNGDGLENCRHVCCGRGYNNQVVTKRKKCDCVFHWCCHVTCKECMELTEESSCR</sequence>
<keyword evidence="8" id="KW-0325">Glycoprotein</keyword>
<dbReference type="HOGENOM" id="CLU_033039_1_4_1"/>
<comment type="function">
    <text evidence="10">Ligand for members of the frizzled family of seven transmembrane receptors.</text>
</comment>
<keyword evidence="4" id="KW-0964">Secreted</keyword>
<evidence type="ECO:0000256" key="8">
    <source>
        <dbReference type="ARBA" id="ARBA00023180"/>
    </source>
</evidence>
<dbReference type="EMBL" id="AMQM01000641">
    <property type="status" value="NOT_ANNOTATED_CDS"/>
    <property type="molecule type" value="Genomic_DNA"/>
</dbReference>
<keyword evidence="3 10" id="KW-0217">Developmental protein</keyword>
<name>T1FM65_HELRO</name>
<keyword evidence="7" id="KW-1015">Disulfide bond</keyword>
<dbReference type="KEGG" id="hro:HELRODRAFT_184933"/>
<comment type="subcellular location">
    <subcellularLocation>
        <location evidence="1 10">Secreted</location>
        <location evidence="1 10">Extracellular space</location>
        <location evidence="1 10">Extracellular matrix</location>
    </subcellularLocation>
</comment>
<evidence type="ECO:0000256" key="4">
    <source>
        <dbReference type="ARBA" id="ARBA00022525"/>
    </source>
</evidence>
<dbReference type="Proteomes" id="UP000015101">
    <property type="component" value="Unassembled WGS sequence"/>
</dbReference>
<reference evidence="13" key="1">
    <citation type="submission" date="2012-12" db="EMBL/GenBank/DDBJ databases">
        <authorList>
            <person name="Hellsten U."/>
            <person name="Grimwood J."/>
            <person name="Chapman J.A."/>
            <person name="Shapiro H."/>
            <person name="Aerts A."/>
            <person name="Otillar R.P."/>
            <person name="Terry A.Y."/>
            <person name="Boore J.L."/>
            <person name="Simakov O."/>
            <person name="Marletaz F."/>
            <person name="Cho S.-J."/>
            <person name="Edsinger-Gonzales E."/>
            <person name="Havlak P."/>
            <person name="Kuo D.-H."/>
            <person name="Larsson T."/>
            <person name="Lv J."/>
            <person name="Arendt D."/>
            <person name="Savage R."/>
            <person name="Osoegawa K."/>
            <person name="de Jong P."/>
            <person name="Lindberg D.R."/>
            <person name="Seaver E.C."/>
            <person name="Weisblat D.A."/>
            <person name="Putnam N.H."/>
            <person name="Grigoriev I.V."/>
            <person name="Rokhsar D.S."/>
        </authorList>
    </citation>
    <scope>NUCLEOTIDE SEQUENCE</scope>
</reference>
<gene>
    <name evidence="12" type="primary">20209914</name>
    <name evidence="11" type="ORF">HELRODRAFT_184933</name>
</gene>
<evidence type="ECO:0000256" key="5">
    <source>
        <dbReference type="ARBA" id="ARBA00022530"/>
    </source>
</evidence>
<dbReference type="PANTHER" id="PTHR12027">
    <property type="entry name" value="WNT RELATED"/>
    <property type="match status" value="1"/>
</dbReference>
<evidence type="ECO:0000256" key="3">
    <source>
        <dbReference type="ARBA" id="ARBA00022473"/>
    </source>
</evidence>
<dbReference type="GO" id="GO:0060070">
    <property type="term" value="P:canonical Wnt signaling pathway"/>
    <property type="evidence" value="ECO:0000318"/>
    <property type="project" value="GO_Central"/>
</dbReference>
<dbReference type="RefSeq" id="XP_009015857.1">
    <property type="nucleotide sequence ID" value="XM_009017609.1"/>
</dbReference>
<keyword evidence="13" id="KW-1185">Reference proteome</keyword>
<dbReference type="GO" id="GO:0005615">
    <property type="term" value="C:extracellular space"/>
    <property type="evidence" value="ECO:0000318"/>
    <property type="project" value="GO_Central"/>
</dbReference>
<dbReference type="AlphaFoldDB" id="T1FM65"/>